<dbReference type="PANTHER" id="PTHR34203">
    <property type="entry name" value="METHYLTRANSFERASE, FKBM FAMILY PROTEIN"/>
    <property type="match status" value="1"/>
</dbReference>
<protein>
    <recommendedName>
        <fullName evidence="2">Methyltransferase FkbM domain-containing protein</fullName>
    </recommendedName>
</protein>
<organism evidence="3 4">
    <name type="scientific">Elysia crispata</name>
    <name type="common">lettuce slug</name>
    <dbReference type="NCBI Taxonomy" id="231223"/>
    <lineage>
        <taxon>Eukaryota</taxon>
        <taxon>Metazoa</taxon>
        <taxon>Spiralia</taxon>
        <taxon>Lophotrochozoa</taxon>
        <taxon>Mollusca</taxon>
        <taxon>Gastropoda</taxon>
        <taxon>Heterobranchia</taxon>
        <taxon>Euthyneura</taxon>
        <taxon>Panpulmonata</taxon>
        <taxon>Sacoglossa</taxon>
        <taxon>Placobranchoidea</taxon>
        <taxon>Plakobranchidae</taxon>
        <taxon>Elysia</taxon>
    </lineage>
</organism>
<name>A0AAE0YM14_9GAST</name>
<feature type="transmembrane region" description="Helical" evidence="1">
    <location>
        <begin position="12"/>
        <end position="29"/>
    </location>
</feature>
<dbReference type="InterPro" id="IPR029063">
    <property type="entry name" value="SAM-dependent_MTases_sf"/>
</dbReference>
<sequence length="423" mass="46974">MDYEVPSKEDYFIACTYAMLLVLLLHIFLCTYSSVPHHDLDLEANIRAYKSWTQAGPNSSSSSSRHHGPTQLFPAPVGLPKWFRPVDSTLFKHATSGDRAPFNCTKSRSSPAFRICVHRKENDKYISAALLSSGVWEPFVTRVYQHALTLHPDAAVVDVGANIGYYTLLAAAMGHSVVAVEPQHENLRRLAEAARAPEYGSSGDGDTSTIVFPSVGEGKTDADSIPRGEIGRNTGRILLLANAVSDGHKNVSLTTSADNQGGVRVIEDCGNTGWFLARVLGWERLYRYERSRNKHGNSQQDCRVTTITMDDLLRVLPSSKVVIKVDIEGYECRALATARRFFSAVQVPYIFMEWRQMRERQHDRDTHCSPGQVSSLALFLAEQGYVPHEVRSGVELNPAHATGWVVGDVYWRAAGQKLLVPSW</sequence>
<evidence type="ECO:0000256" key="1">
    <source>
        <dbReference type="SAM" id="Phobius"/>
    </source>
</evidence>
<feature type="domain" description="Methyltransferase FkbM" evidence="2">
    <location>
        <begin position="158"/>
        <end position="386"/>
    </location>
</feature>
<evidence type="ECO:0000259" key="2">
    <source>
        <dbReference type="Pfam" id="PF05050"/>
    </source>
</evidence>
<dbReference type="Gene3D" id="3.40.50.150">
    <property type="entry name" value="Vaccinia Virus protein VP39"/>
    <property type="match status" value="1"/>
</dbReference>
<gene>
    <name evidence="3" type="ORF">RRG08_044621</name>
</gene>
<keyword evidence="1" id="KW-0472">Membrane</keyword>
<reference evidence="3" key="1">
    <citation type="journal article" date="2023" name="G3 (Bethesda)">
        <title>A reference genome for the long-term kleptoplast-retaining sea slug Elysia crispata morphotype clarki.</title>
        <authorList>
            <person name="Eastman K.E."/>
            <person name="Pendleton A.L."/>
            <person name="Shaikh M.A."/>
            <person name="Suttiyut T."/>
            <person name="Ogas R."/>
            <person name="Tomko P."/>
            <person name="Gavelis G."/>
            <person name="Widhalm J.R."/>
            <person name="Wisecaver J.H."/>
        </authorList>
    </citation>
    <scope>NUCLEOTIDE SEQUENCE</scope>
    <source>
        <strain evidence="3">ECLA1</strain>
    </source>
</reference>
<evidence type="ECO:0000313" key="4">
    <source>
        <dbReference type="Proteomes" id="UP001283361"/>
    </source>
</evidence>
<keyword evidence="4" id="KW-1185">Reference proteome</keyword>
<accession>A0AAE0YM14</accession>
<dbReference type="Pfam" id="PF05050">
    <property type="entry name" value="Methyltransf_21"/>
    <property type="match status" value="1"/>
</dbReference>
<dbReference type="SUPFAM" id="SSF53335">
    <property type="entry name" value="S-adenosyl-L-methionine-dependent methyltransferases"/>
    <property type="match status" value="1"/>
</dbReference>
<dbReference type="Proteomes" id="UP001283361">
    <property type="component" value="Unassembled WGS sequence"/>
</dbReference>
<dbReference type="InterPro" id="IPR052514">
    <property type="entry name" value="SAM-dependent_MTase"/>
</dbReference>
<dbReference type="EMBL" id="JAWDGP010005840">
    <property type="protein sequence ID" value="KAK3751043.1"/>
    <property type="molecule type" value="Genomic_DNA"/>
</dbReference>
<proteinExistence type="predicted"/>
<evidence type="ECO:0000313" key="3">
    <source>
        <dbReference type="EMBL" id="KAK3751043.1"/>
    </source>
</evidence>
<keyword evidence="1" id="KW-1133">Transmembrane helix</keyword>
<dbReference type="InterPro" id="IPR006342">
    <property type="entry name" value="FkbM_mtfrase"/>
</dbReference>
<keyword evidence="1" id="KW-0812">Transmembrane</keyword>
<dbReference type="PANTHER" id="PTHR34203:SF15">
    <property type="entry name" value="SLL1173 PROTEIN"/>
    <property type="match status" value="1"/>
</dbReference>
<dbReference type="AlphaFoldDB" id="A0AAE0YM14"/>
<comment type="caution">
    <text evidence="3">The sequence shown here is derived from an EMBL/GenBank/DDBJ whole genome shotgun (WGS) entry which is preliminary data.</text>
</comment>